<dbReference type="InterPro" id="IPR036779">
    <property type="entry name" value="LysM_dom_sf"/>
</dbReference>
<dbReference type="AlphaFoldDB" id="A0A0F9K395"/>
<organism evidence="1">
    <name type="scientific">marine sediment metagenome</name>
    <dbReference type="NCBI Taxonomy" id="412755"/>
    <lineage>
        <taxon>unclassified sequences</taxon>
        <taxon>metagenomes</taxon>
        <taxon>ecological metagenomes</taxon>
    </lineage>
</organism>
<sequence>MRNRYNLMLKSDVVTERDTKFPDIMTFPIQDFKFSEAPLEYYLKKIDIERPDLFIAKLYGASEFDDIVYWLNNIANIDDVEVGQKILIPSSSDMERFYLENLR</sequence>
<name>A0A0F9K395_9ZZZZ</name>
<accession>A0A0F9K395</accession>
<reference evidence="1" key="1">
    <citation type="journal article" date="2015" name="Nature">
        <title>Complex archaea that bridge the gap between prokaryotes and eukaryotes.</title>
        <authorList>
            <person name="Spang A."/>
            <person name="Saw J.H."/>
            <person name="Jorgensen S.L."/>
            <person name="Zaremba-Niedzwiedzka K."/>
            <person name="Martijn J."/>
            <person name="Lind A.E."/>
            <person name="van Eijk R."/>
            <person name="Schleper C."/>
            <person name="Guy L."/>
            <person name="Ettema T.J."/>
        </authorList>
    </citation>
    <scope>NUCLEOTIDE SEQUENCE</scope>
</reference>
<evidence type="ECO:0000313" key="1">
    <source>
        <dbReference type="EMBL" id="KKM16603.1"/>
    </source>
</evidence>
<gene>
    <name evidence="1" type="ORF">LCGC14_1684210</name>
</gene>
<proteinExistence type="predicted"/>
<protein>
    <recommendedName>
        <fullName evidence="2">LysM domain-containing protein</fullName>
    </recommendedName>
</protein>
<comment type="caution">
    <text evidence="1">The sequence shown here is derived from an EMBL/GenBank/DDBJ whole genome shotgun (WGS) entry which is preliminary data.</text>
</comment>
<evidence type="ECO:0008006" key="2">
    <source>
        <dbReference type="Google" id="ProtNLM"/>
    </source>
</evidence>
<dbReference type="EMBL" id="LAZR01014638">
    <property type="protein sequence ID" value="KKM16603.1"/>
    <property type="molecule type" value="Genomic_DNA"/>
</dbReference>
<dbReference type="Gene3D" id="3.10.350.10">
    <property type="entry name" value="LysM domain"/>
    <property type="match status" value="1"/>
</dbReference>